<protein>
    <recommendedName>
        <fullName evidence="9">C4-dicarboxylate anaerobic carrier</fullName>
    </recommendedName>
</protein>
<comment type="caution">
    <text evidence="7">The sequence shown here is derived from an EMBL/GenBank/DDBJ whole genome shotgun (WGS) entry which is preliminary data.</text>
</comment>
<feature type="transmembrane region" description="Helical" evidence="6">
    <location>
        <begin position="263"/>
        <end position="282"/>
    </location>
</feature>
<organism evidence="7 8">
    <name type="scientific">[Clostridium] citroniae WAL-19142</name>
    <dbReference type="NCBI Taxonomy" id="742734"/>
    <lineage>
        <taxon>Bacteria</taxon>
        <taxon>Bacillati</taxon>
        <taxon>Bacillota</taxon>
        <taxon>Clostridia</taxon>
        <taxon>Lachnospirales</taxon>
        <taxon>Lachnospiraceae</taxon>
        <taxon>Enterocloster</taxon>
    </lineage>
</organism>
<dbReference type="InterPro" id="IPR051679">
    <property type="entry name" value="DASS-Related_Transporters"/>
</dbReference>
<feature type="transmembrane region" description="Helical" evidence="6">
    <location>
        <begin position="445"/>
        <end position="467"/>
    </location>
</feature>
<evidence type="ECO:0008006" key="9">
    <source>
        <dbReference type="Google" id="ProtNLM"/>
    </source>
</evidence>
<feature type="transmembrane region" description="Helical" evidence="6">
    <location>
        <begin position="406"/>
        <end position="425"/>
    </location>
</feature>
<evidence type="ECO:0000313" key="7">
    <source>
        <dbReference type="EMBL" id="KMW10914.1"/>
    </source>
</evidence>
<keyword evidence="5 6" id="KW-0472">Membrane</keyword>
<feature type="transmembrane region" description="Helical" evidence="6">
    <location>
        <begin position="161"/>
        <end position="184"/>
    </location>
</feature>
<evidence type="ECO:0000313" key="8">
    <source>
        <dbReference type="Proteomes" id="UP000037392"/>
    </source>
</evidence>
<accession>A0A0J9BEX7</accession>
<dbReference type="EMBL" id="ADLK01000057">
    <property type="protein sequence ID" value="KMW10914.1"/>
    <property type="molecule type" value="Genomic_DNA"/>
</dbReference>
<dbReference type="Proteomes" id="UP000037392">
    <property type="component" value="Unassembled WGS sequence"/>
</dbReference>
<feature type="transmembrane region" description="Helical" evidence="6">
    <location>
        <begin position="288"/>
        <end position="306"/>
    </location>
</feature>
<feature type="transmembrane region" description="Helical" evidence="6">
    <location>
        <begin position="21"/>
        <end position="39"/>
    </location>
</feature>
<dbReference type="PANTHER" id="PTHR43652">
    <property type="entry name" value="BASIC AMINO ACID ANTIPORTER YFCC-RELATED"/>
    <property type="match status" value="1"/>
</dbReference>
<proteinExistence type="predicted"/>
<dbReference type="GeneID" id="93166742"/>
<evidence type="ECO:0000256" key="2">
    <source>
        <dbReference type="ARBA" id="ARBA00022475"/>
    </source>
</evidence>
<reference evidence="7 8" key="1">
    <citation type="submission" date="2011-04" db="EMBL/GenBank/DDBJ databases">
        <title>The Genome Sequence of Clostridium citroniae WAL-19142.</title>
        <authorList>
            <consortium name="The Broad Institute Genome Sequencing Platform"/>
            <person name="Earl A."/>
            <person name="Ward D."/>
            <person name="Feldgarden M."/>
            <person name="Gevers D."/>
            <person name="Warren Y.A."/>
            <person name="Tyrrell K.L."/>
            <person name="Citron D.M."/>
            <person name="Goldstein E.J."/>
            <person name="Daigneault M."/>
            <person name="Allen-Vercoe E."/>
            <person name="Young S.K."/>
            <person name="Zeng Q."/>
            <person name="Gargeya S."/>
            <person name="Fitzgerald M."/>
            <person name="Haas B."/>
            <person name="Abouelleil A."/>
            <person name="Alvarado L."/>
            <person name="Arachchi H.M."/>
            <person name="Berlin A."/>
            <person name="Brown A."/>
            <person name="Chapman S.B."/>
            <person name="Chen Z."/>
            <person name="Dunbar C."/>
            <person name="Freedman E."/>
            <person name="Gearin G."/>
            <person name="Gellesch M."/>
            <person name="Goldberg J."/>
            <person name="Griggs A."/>
            <person name="Gujja S."/>
            <person name="Heilman E.R."/>
            <person name="Heiman D."/>
            <person name="Howarth C."/>
            <person name="Larson L."/>
            <person name="Lui A."/>
            <person name="MacDonald P.J."/>
            <person name="Mehta T."/>
            <person name="Montmayeur A."/>
            <person name="Murphy C."/>
            <person name="Neiman D."/>
            <person name="Pearson M."/>
            <person name="Priest M."/>
            <person name="Roberts A."/>
            <person name="Saif S."/>
            <person name="Shea T."/>
            <person name="Shenoy N."/>
            <person name="Sisk P."/>
            <person name="Stolte C."/>
            <person name="Sykes S."/>
            <person name="White J."/>
            <person name="Yandava C."/>
            <person name="Wortman J."/>
            <person name="Nusbaum C."/>
            <person name="Birren B."/>
        </authorList>
    </citation>
    <scope>NUCLEOTIDE SEQUENCE [LARGE SCALE GENOMIC DNA]</scope>
    <source>
        <strain evidence="7 8">WAL-19142</strain>
    </source>
</reference>
<feature type="transmembrane region" description="Helical" evidence="6">
    <location>
        <begin position="89"/>
        <end position="111"/>
    </location>
</feature>
<evidence type="ECO:0000256" key="4">
    <source>
        <dbReference type="ARBA" id="ARBA00022989"/>
    </source>
</evidence>
<dbReference type="PATRIC" id="fig|742734.4.peg.5855"/>
<comment type="subcellular location">
    <subcellularLocation>
        <location evidence="1">Cell membrane</location>
        <topology evidence="1">Multi-pass membrane protein</topology>
    </subcellularLocation>
</comment>
<evidence type="ECO:0000256" key="6">
    <source>
        <dbReference type="SAM" id="Phobius"/>
    </source>
</evidence>
<feature type="transmembrane region" description="Helical" evidence="6">
    <location>
        <begin position="318"/>
        <end position="339"/>
    </location>
</feature>
<sequence>MDLKKGQEIEAKAEAKEFPSGLVIICGLILLAALLTYIIPGGEYVRTTVDGREMVDPNSFSYVASHPASLLEIFTSVPKGFQATSWICFLILIVGGAFSVISDTGAIQAALNSLLKKSKGKDIFFIPVIVLLFSIVPTLMGTLEAYLAFVPLGVMLARSMGLDALVGIAITVCAGGAGLASGITNPFNIGVAQGLVGLPVFSGIWLRILAFIGFNVSVSFWTMKYAIMLKKDKKNSWIYDVEQRAEGSDMVVEMPEFDAKRKLVLLSVLVGMGYIIYLALTGGDFKNGIPAVFLMMLVVVGIVMKYSPNEVFRRFGKGAQGVVGGVLVVGFAKAIALILDNSGTVDTIIHAAVQMLNNASGVLTAEIMYLIGHIGNFFIISDAGLATVLVPILSPIGDMAGITQQTVCAAAILGGALGNMIMPTSPLTSGAIAMAEIDYRVYLRFVIRIFLTNSVWAAILVAIAAIVQIGPF</sequence>
<keyword evidence="3 6" id="KW-0812">Transmembrane</keyword>
<feature type="transmembrane region" description="Helical" evidence="6">
    <location>
        <begin position="123"/>
        <end position="149"/>
    </location>
</feature>
<gene>
    <name evidence="7" type="ORF">HMPREF9470_05477</name>
</gene>
<evidence type="ECO:0000256" key="5">
    <source>
        <dbReference type="ARBA" id="ARBA00023136"/>
    </source>
</evidence>
<dbReference type="AlphaFoldDB" id="A0A0J9BEX7"/>
<dbReference type="PANTHER" id="PTHR43652:SF2">
    <property type="entry name" value="BASIC AMINO ACID ANTIPORTER YFCC-RELATED"/>
    <property type="match status" value="1"/>
</dbReference>
<feature type="transmembrane region" description="Helical" evidence="6">
    <location>
        <begin position="367"/>
        <end position="394"/>
    </location>
</feature>
<dbReference type="InterPro" id="IPR018385">
    <property type="entry name" value="C4_dicarb_anaerob_car-like"/>
</dbReference>
<feature type="transmembrane region" description="Helical" evidence="6">
    <location>
        <begin position="204"/>
        <end position="227"/>
    </location>
</feature>
<name>A0A0J9BEX7_9FIRM</name>
<dbReference type="OrthoDB" id="255482at2"/>
<keyword evidence="4 6" id="KW-1133">Transmembrane helix</keyword>
<evidence type="ECO:0000256" key="3">
    <source>
        <dbReference type="ARBA" id="ARBA00022692"/>
    </source>
</evidence>
<dbReference type="RefSeq" id="WP_007860038.1">
    <property type="nucleotide sequence ID" value="NZ_KQ235888.1"/>
</dbReference>
<dbReference type="Pfam" id="PF03606">
    <property type="entry name" value="DcuC"/>
    <property type="match status" value="1"/>
</dbReference>
<dbReference type="GO" id="GO:0005886">
    <property type="term" value="C:plasma membrane"/>
    <property type="evidence" value="ECO:0007669"/>
    <property type="project" value="UniProtKB-SubCell"/>
</dbReference>
<evidence type="ECO:0000256" key="1">
    <source>
        <dbReference type="ARBA" id="ARBA00004651"/>
    </source>
</evidence>
<keyword evidence="2" id="KW-1003">Cell membrane</keyword>